<keyword evidence="2" id="KW-1185">Reference proteome</keyword>
<organism evidence="1 2">
    <name type="scientific">Nonomuraea jabiensis</name>
    <dbReference type="NCBI Taxonomy" id="882448"/>
    <lineage>
        <taxon>Bacteria</taxon>
        <taxon>Bacillati</taxon>
        <taxon>Actinomycetota</taxon>
        <taxon>Actinomycetes</taxon>
        <taxon>Streptosporangiales</taxon>
        <taxon>Streptosporangiaceae</taxon>
        <taxon>Nonomuraea</taxon>
    </lineage>
</organism>
<evidence type="ECO:0000313" key="1">
    <source>
        <dbReference type="EMBL" id="MBB5776200.1"/>
    </source>
</evidence>
<reference evidence="1 2" key="1">
    <citation type="submission" date="2020-08" db="EMBL/GenBank/DDBJ databases">
        <title>Sequencing the genomes of 1000 actinobacteria strains.</title>
        <authorList>
            <person name="Klenk H.-P."/>
        </authorList>
    </citation>
    <scope>NUCLEOTIDE SEQUENCE [LARGE SCALE GENOMIC DNA]</scope>
    <source>
        <strain evidence="1 2">DSM 45507</strain>
    </source>
</reference>
<gene>
    <name evidence="1" type="ORF">HD596_002956</name>
</gene>
<accession>A0A7W9LA20</accession>
<protein>
    <submittedName>
        <fullName evidence="1">Uncharacterized protein</fullName>
    </submittedName>
</protein>
<comment type="caution">
    <text evidence="1">The sequence shown here is derived from an EMBL/GenBank/DDBJ whole genome shotgun (WGS) entry which is preliminary data.</text>
</comment>
<dbReference type="AlphaFoldDB" id="A0A7W9LA20"/>
<proteinExistence type="predicted"/>
<evidence type="ECO:0000313" key="2">
    <source>
        <dbReference type="Proteomes" id="UP000579153"/>
    </source>
</evidence>
<name>A0A7W9LA20_9ACTN</name>
<sequence length="68" mass="7404">MVDQKAPEDVGLTRDMAMQHNWRACAKCFGLWWNGNASSNGVCPAGGSHAGQGRSWDYVLPADPNDRV</sequence>
<dbReference type="Proteomes" id="UP000579153">
    <property type="component" value="Unassembled WGS sequence"/>
</dbReference>
<dbReference type="EMBL" id="JACHMB010000001">
    <property type="protein sequence ID" value="MBB5776200.1"/>
    <property type="molecule type" value="Genomic_DNA"/>
</dbReference>